<dbReference type="InterPro" id="IPR050602">
    <property type="entry name" value="Malonyl-ACP_OMT"/>
</dbReference>
<comment type="caution">
    <text evidence="5">The sequence shown here is derived from an EMBL/GenBank/DDBJ whole genome shotgun (WGS) entry which is preliminary data.</text>
</comment>
<dbReference type="Pfam" id="PF13489">
    <property type="entry name" value="Methyltransf_23"/>
    <property type="match status" value="1"/>
</dbReference>
<feature type="domain" description="PDZ" evidence="4">
    <location>
        <begin position="403"/>
        <end position="474"/>
    </location>
</feature>
<dbReference type="Proteomes" id="UP000663877">
    <property type="component" value="Unassembled WGS sequence"/>
</dbReference>
<evidence type="ECO:0000256" key="3">
    <source>
        <dbReference type="SAM" id="MobiDB-lite"/>
    </source>
</evidence>
<dbReference type="CDD" id="cd00136">
    <property type="entry name" value="PDZ_canonical"/>
    <property type="match status" value="1"/>
</dbReference>
<feature type="region of interest" description="Disordered" evidence="3">
    <location>
        <begin position="675"/>
        <end position="711"/>
    </location>
</feature>
<feature type="domain" description="PDZ" evidence="4">
    <location>
        <begin position="549"/>
        <end position="610"/>
    </location>
</feature>
<feature type="domain" description="PDZ" evidence="4">
    <location>
        <begin position="1072"/>
        <end position="1149"/>
    </location>
</feature>
<proteinExistence type="predicted"/>
<sequence length="1190" mass="136179">MNSYTNSIRLGQRYLKNFHRQLSISKKSFQRPETLPNVFDRQAKLKQRERTCLDPEYNIYSYVHERVAQSLVDRIFDIKRTFESALDIGCGRGLTASELTKDVIKRLTMIDSSSRMLEQIRSPVDDNGHDGIEILKKHQDEEQLTGDESSYDLAYSCLSLHWINDLPGVFRRVSHLLKNDAPFIGAMFASDTLYELRVSLQLAETEREGGFSPHISPFVEPPDVGSLLQRTGYNIVTLDLDEIHINYPSMFELMFDLKGMAENNCSWNRRLTLKRETLLAAQAIYQNMYGNQDGSIPATYRILYFIGWKPDPIDNTNSIGSQGLRMNDYILSINDENVEYLNHEQLEDKLRRINNSETIRLLVTDGNVYRAYKENSKNIRPNIEPTKIIPTTTNTNLQQNRRQYRLHRNPDFEGYGFRVRSNHQADGTPHQIISVEPYSPADSQGLRAGDYILRVNNQNVEHMNPAEFNSLMQNLVRSESPRDGALLLEVMDENTYRSLNQLPATDTLIADHRAPSRSTYDSYPPPTSTDEPYPRMRQCFIRPWPTYRELGFTIVQTPNATGGGYQIQQLRLDSPAAHTHIRNGDHLIQVNNINVETTDFQYVYQLINDSYRRDGEVSLLVIDDNGYQWYKRNHFRIDPLSQRANITRHVTPEHQAVYTSTDSSVVSPPTRYTPVEPMSGQQEIVFPPTPYQPPPTTTSRPPSTGPSNRPYPYTNGYVSPTRDPYYRSTVAPSVTSSLNRPRIPLSRAAVDVVDGKSMLRFCRLNTEPGQTFGFELAQEDNKHIIRNVKPESPAARAGLHNEDRLIEVNDENITQRPHRDVVALIKNASNNGVVRLLISPSNIKPLNKPSSRNSVKTKSLPSLNDERMYYDGNNLDQYTTWSPYDGSFGGQQQPPAMVKYLSTSRLENAGLSSSSYPERPYSAHGFDTYQRQQNRSALLTSQPYLPTDPWPRKCVLVRDPSFHGCGFRMIEKDNYDTPIVVEVRANSPAKRSGLTEGDQIIYIETRNVQAIRSFDEMTLLIQRTFEETGQVTLVTLTAPGYQVLKRKGGYLQPDPFDYQLPFVRELAPRLCRIVLYNHEQDFGFTLQRGNPIHIKDVHPGSPAYEYGLRANDKIIEINSRDTTYLSSEQIIEMIESSKRRRQLEILVIDPAGYEFSMKHAIPLNSLLPFVQTGQRRAVSSRRTQQEAVYL</sequence>
<gene>
    <name evidence="5" type="ORF">BJG266_LOCUS9834</name>
</gene>
<dbReference type="AlphaFoldDB" id="A0A813YSL3"/>
<organism evidence="5 6">
    <name type="scientific">Adineta steineri</name>
    <dbReference type="NCBI Taxonomy" id="433720"/>
    <lineage>
        <taxon>Eukaryota</taxon>
        <taxon>Metazoa</taxon>
        <taxon>Spiralia</taxon>
        <taxon>Gnathifera</taxon>
        <taxon>Rotifera</taxon>
        <taxon>Eurotatoria</taxon>
        <taxon>Bdelloidea</taxon>
        <taxon>Adinetida</taxon>
        <taxon>Adinetidae</taxon>
        <taxon>Adineta</taxon>
    </lineage>
</organism>
<feature type="domain" description="PDZ" evidence="4">
    <location>
        <begin position="761"/>
        <end position="840"/>
    </location>
</feature>
<accession>A0A813YSL3</accession>
<evidence type="ECO:0000259" key="4">
    <source>
        <dbReference type="PROSITE" id="PS50106"/>
    </source>
</evidence>
<evidence type="ECO:0000256" key="2">
    <source>
        <dbReference type="ARBA" id="ARBA00022679"/>
    </source>
</evidence>
<dbReference type="Pfam" id="PF00595">
    <property type="entry name" value="PDZ"/>
    <property type="match status" value="3"/>
</dbReference>
<dbReference type="GO" id="GO:0008168">
    <property type="term" value="F:methyltransferase activity"/>
    <property type="evidence" value="ECO:0007669"/>
    <property type="project" value="UniProtKB-KW"/>
</dbReference>
<name>A0A813YSL3_9BILA</name>
<dbReference type="GO" id="GO:0032259">
    <property type="term" value="P:methylation"/>
    <property type="evidence" value="ECO:0007669"/>
    <property type="project" value="UniProtKB-KW"/>
</dbReference>
<dbReference type="EMBL" id="CAJNOI010000033">
    <property type="protein sequence ID" value="CAF0888828.1"/>
    <property type="molecule type" value="Genomic_DNA"/>
</dbReference>
<evidence type="ECO:0000256" key="1">
    <source>
        <dbReference type="ARBA" id="ARBA00022603"/>
    </source>
</evidence>
<dbReference type="Gene3D" id="2.30.42.10">
    <property type="match status" value="6"/>
</dbReference>
<dbReference type="SUPFAM" id="SSF50156">
    <property type="entry name" value="PDZ domain-like"/>
    <property type="match status" value="6"/>
</dbReference>
<keyword evidence="2" id="KW-0808">Transferase</keyword>
<keyword evidence="1" id="KW-0489">Methyltransferase</keyword>
<dbReference type="PANTHER" id="PTHR13090">
    <property type="entry name" value="ARGININE-HYDROXYLASE NDUFAF5, MITOCHONDRIAL"/>
    <property type="match status" value="1"/>
</dbReference>
<dbReference type="GO" id="GO:0032981">
    <property type="term" value="P:mitochondrial respiratory chain complex I assembly"/>
    <property type="evidence" value="ECO:0007669"/>
    <property type="project" value="TreeGrafter"/>
</dbReference>
<dbReference type="SMART" id="SM00228">
    <property type="entry name" value="PDZ"/>
    <property type="match status" value="6"/>
</dbReference>
<feature type="compositionally biased region" description="Pro residues" evidence="3">
    <location>
        <begin position="687"/>
        <end position="696"/>
    </location>
</feature>
<dbReference type="SUPFAM" id="SSF53335">
    <property type="entry name" value="S-adenosyl-L-methionine-dependent methyltransferases"/>
    <property type="match status" value="1"/>
</dbReference>
<dbReference type="CDD" id="cd06768">
    <property type="entry name" value="PDZ_NHERF-like"/>
    <property type="match status" value="1"/>
</dbReference>
<dbReference type="PROSITE" id="PS50106">
    <property type="entry name" value="PDZ"/>
    <property type="match status" value="4"/>
</dbReference>
<dbReference type="InterPro" id="IPR029063">
    <property type="entry name" value="SAM-dependent_MTases_sf"/>
</dbReference>
<dbReference type="GO" id="GO:0005739">
    <property type="term" value="C:mitochondrion"/>
    <property type="evidence" value="ECO:0007669"/>
    <property type="project" value="TreeGrafter"/>
</dbReference>
<protein>
    <recommendedName>
        <fullName evidence="4">PDZ domain-containing protein</fullName>
    </recommendedName>
</protein>
<feature type="region of interest" description="Disordered" evidence="3">
    <location>
        <begin position="513"/>
        <end position="534"/>
    </location>
</feature>
<dbReference type="CDD" id="cd02440">
    <property type="entry name" value="AdoMet_MTases"/>
    <property type="match status" value="1"/>
</dbReference>
<dbReference type="InterPro" id="IPR001478">
    <property type="entry name" value="PDZ"/>
</dbReference>
<reference evidence="5" key="1">
    <citation type="submission" date="2021-02" db="EMBL/GenBank/DDBJ databases">
        <authorList>
            <person name="Nowell W R."/>
        </authorList>
    </citation>
    <scope>NUCLEOTIDE SEQUENCE</scope>
</reference>
<evidence type="ECO:0000313" key="6">
    <source>
        <dbReference type="Proteomes" id="UP000663877"/>
    </source>
</evidence>
<feature type="compositionally biased region" description="Low complexity" evidence="3">
    <location>
        <begin position="697"/>
        <end position="710"/>
    </location>
</feature>
<dbReference type="InterPro" id="IPR036034">
    <property type="entry name" value="PDZ_sf"/>
</dbReference>
<evidence type="ECO:0000313" key="5">
    <source>
        <dbReference type="EMBL" id="CAF0888828.1"/>
    </source>
</evidence>
<dbReference type="Gene3D" id="3.40.50.150">
    <property type="entry name" value="Vaccinia Virus protein VP39"/>
    <property type="match status" value="1"/>
</dbReference>
<dbReference type="PANTHER" id="PTHR13090:SF1">
    <property type="entry name" value="ARGININE-HYDROXYLASE NDUFAF5, MITOCHONDRIAL"/>
    <property type="match status" value="1"/>
</dbReference>